<evidence type="ECO:0000256" key="3">
    <source>
        <dbReference type="ARBA" id="ARBA00022692"/>
    </source>
</evidence>
<proteinExistence type="inferred from homology"/>
<feature type="transmembrane region" description="Helical" evidence="6">
    <location>
        <begin position="219"/>
        <end position="238"/>
    </location>
</feature>
<dbReference type="InterPro" id="IPR045214">
    <property type="entry name" value="Surf1/Surf4"/>
</dbReference>
<gene>
    <name evidence="8" type="ORF">BKD30_04970</name>
</gene>
<keyword evidence="5 6" id="KW-0472">Membrane</keyword>
<organism evidence="8 9">
    <name type="scientific">Tersicoccus phoenicis</name>
    <dbReference type="NCBI Taxonomy" id="554083"/>
    <lineage>
        <taxon>Bacteria</taxon>
        <taxon>Bacillati</taxon>
        <taxon>Actinomycetota</taxon>
        <taxon>Actinomycetes</taxon>
        <taxon>Micrococcales</taxon>
        <taxon>Micrococcaceae</taxon>
        <taxon>Tersicoccus</taxon>
    </lineage>
</organism>
<name>A0A1R1LFJ7_9MICC</name>
<evidence type="ECO:0000313" key="9">
    <source>
        <dbReference type="Proteomes" id="UP000187085"/>
    </source>
</evidence>
<feature type="region of interest" description="Disordered" evidence="7">
    <location>
        <begin position="263"/>
        <end position="291"/>
    </location>
</feature>
<keyword evidence="6" id="KW-1003">Cell membrane</keyword>
<comment type="subcellular location">
    <subcellularLocation>
        <location evidence="6">Cell membrane</location>
        <topology evidence="6">Multi-pass membrane protein</topology>
    </subcellularLocation>
    <subcellularLocation>
        <location evidence="1">Membrane</location>
    </subcellularLocation>
</comment>
<evidence type="ECO:0000256" key="7">
    <source>
        <dbReference type="SAM" id="MobiDB-lite"/>
    </source>
</evidence>
<dbReference type="PANTHER" id="PTHR23427">
    <property type="entry name" value="SURFEIT LOCUS PROTEIN"/>
    <property type="match status" value="1"/>
</dbReference>
<feature type="transmembrane region" description="Helical" evidence="6">
    <location>
        <begin position="12"/>
        <end position="32"/>
    </location>
</feature>
<dbReference type="EMBL" id="MRDE01000022">
    <property type="protein sequence ID" value="OMH26318.1"/>
    <property type="molecule type" value="Genomic_DNA"/>
</dbReference>
<accession>A0A1R1LFJ7</accession>
<dbReference type="PROSITE" id="PS50895">
    <property type="entry name" value="SURF1"/>
    <property type="match status" value="1"/>
</dbReference>
<evidence type="ECO:0000256" key="1">
    <source>
        <dbReference type="ARBA" id="ARBA00004370"/>
    </source>
</evidence>
<comment type="caution">
    <text evidence="8">The sequence shown here is derived from an EMBL/GenBank/DDBJ whole genome shotgun (WGS) entry which is preliminary data.</text>
</comment>
<evidence type="ECO:0000256" key="5">
    <source>
        <dbReference type="ARBA" id="ARBA00023136"/>
    </source>
</evidence>
<dbReference type="Pfam" id="PF02104">
    <property type="entry name" value="SURF1"/>
    <property type="match status" value="1"/>
</dbReference>
<sequence length="291" mass="31689">MREYRFLLTPQWLGWFGLAVLFATVCTFLGQWQLDRRAETVAAIRTVEANYDREPLPFTQAAGQFQQFDTGREWTPVQMTGRYLPQQSRVVRNRPLNGQPGFEVLVPFRTAAGPTVVIDRGWLPLGSNGEPAAVPAPPTGTVDVVARLKHPEGPVNRGAPPGQLASIDLGAYAAQIDGQLGAPMATGAYGALAAESPAPGTSPVAFPRPSVDEGPNLSYAMQWFAFGLLAFVGLGYAARQQAWVNRNGGLDDDEDIPAHLRSGALRKRPRRRTRRTAEDEEDALLDAAGWR</sequence>
<dbReference type="OrthoDB" id="9807214at2"/>
<evidence type="ECO:0000256" key="4">
    <source>
        <dbReference type="ARBA" id="ARBA00022989"/>
    </source>
</evidence>
<reference evidence="8 9" key="1">
    <citation type="submission" date="2016-12" db="EMBL/GenBank/DDBJ databases">
        <title>Draft genome of Tersicoccus phoenicis 1P05MA.</title>
        <authorList>
            <person name="Nakajima Y."/>
            <person name="Yoshizawa S."/>
            <person name="Nakamura K."/>
            <person name="Ogura Y."/>
            <person name="Hayashi T."/>
            <person name="Kogure K."/>
        </authorList>
    </citation>
    <scope>NUCLEOTIDE SEQUENCE [LARGE SCALE GENOMIC DNA]</scope>
    <source>
        <strain evidence="8 9">1p05MA</strain>
    </source>
</reference>
<comment type="similarity">
    <text evidence="2 6">Belongs to the SURF1 family.</text>
</comment>
<keyword evidence="4 6" id="KW-1133">Transmembrane helix</keyword>
<evidence type="ECO:0000256" key="6">
    <source>
        <dbReference type="RuleBase" id="RU363076"/>
    </source>
</evidence>
<feature type="compositionally biased region" description="Basic residues" evidence="7">
    <location>
        <begin position="264"/>
        <end position="274"/>
    </location>
</feature>
<dbReference type="AlphaFoldDB" id="A0A1R1LFJ7"/>
<dbReference type="InterPro" id="IPR002994">
    <property type="entry name" value="Surf1/Shy1"/>
</dbReference>
<dbReference type="CDD" id="cd06662">
    <property type="entry name" value="SURF1"/>
    <property type="match status" value="1"/>
</dbReference>
<keyword evidence="9" id="KW-1185">Reference proteome</keyword>
<dbReference type="GO" id="GO:0005886">
    <property type="term" value="C:plasma membrane"/>
    <property type="evidence" value="ECO:0007669"/>
    <property type="project" value="UniProtKB-SubCell"/>
</dbReference>
<evidence type="ECO:0000256" key="2">
    <source>
        <dbReference type="ARBA" id="ARBA00007165"/>
    </source>
</evidence>
<dbReference type="PANTHER" id="PTHR23427:SF2">
    <property type="entry name" value="SURFEIT LOCUS PROTEIN 1"/>
    <property type="match status" value="1"/>
</dbReference>
<protein>
    <recommendedName>
        <fullName evidence="6">SURF1-like protein</fullName>
    </recommendedName>
</protein>
<dbReference type="STRING" id="554083.BKD30_04970"/>
<dbReference type="Proteomes" id="UP000187085">
    <property type="component" value="Unassembled WGS sequence"/>
</dbReference>
<keyword evidence="3 6" id="KW-0812">Transmembrane</keyword>
<dbReference type="RefSeq" id="WP_076702820.1">
    <property type="nucleotide sequence ID" value="NZ_MRDE01000022.1"/>
</dbReference>
<evidence type="ECO:0000313" key="8">
    <source>
        <dbReference type="EMBL" id="OMH26318.1"/>
    </source>
</evidence>